<gene>
    <name evidence="3" type="ORF">WMG39_04870</name>
</gene>
<organism evidence="3 4">
    <name type="scientific">Microcoleus anatoxicus PTRS2</name>
    <dbReference type="NCBI Taxonomy" id="2705321"/>
    <lineage>
        <taxon>Bacteria</taxon>
        <taxon>Bacillati</taxon>
        <taxon>Cyanobacteriota</taxon>
        <taxon>Cyanophyceae</taxon>
        <taxon>Oscillatoriophycideae</taxon>
        <taxon>Oscillatoriales</taxon>
        <taxon>Microcoleaceae</taxon>
        <taxon>Microcoleus</taxon>
        <taxon>Microcoleus anatoxicus</taxon>
    </lineage>
</organism>
<accession>A0ABU8YII6</accession>
<evidence type="ECO:0000313" key="3">
    <source>
        <dbReference type="EMBL" id="MEK0184180.1"/>
    </source>
</evidence>
<sequence length="273" mass="29607">MKSLHYFTNILANCLLLISFGCAAMPNNQSQSSTTSKGCLDKPEQSLEIQNVKSVVLGEQMLRESVIANQSKSMGYTFEAKANQKLTYTTNQNVCIWVFTPDNQLLNTGVLPTTGKYTIQVSAPQGSTTVDLSMGLDVAQATPASTPNSSAVTSAPSPESTPNSAPPANTTATRTSRSNFPKSTCGDPLPTNPNDYPVDFYPVYLPDSEANLQLARSRFCQDALFKQRKDTGSIVVQVASFSNYQRAIEFRDFLNSETSGSTIGSSTRWLNKP</sequence>
<keyword evidence="4" id="KW-1185">Reference proteome</keyword>
<comment type="caution">
    <text evidence="3">The sequence shown here is derived from an EMBL/GenBank/DDBJ whole genome shotgun (WGS) entry which is preliminary data.</text>
</comment>
<dbReference type="PROSITE" id="PS51257">
    <property type="entry name" value="PROKAR_LIPOPROTEIN"/>
    <property type="match status" value="1"/>
</dbReference>
<protein>
    <recommendedName>
        <fullName evidence="5">SPOR domain-containing protein</fullName>
    </recommendedName>
</protein>
<dbReference type="EMBL" id="JBBLXS010000037">
    <property type="protein sequence ID" value="MEK0184180.1"/>
    <property type="molecule type" value="Genomic_DNA"/>
</dbReference>
<evidence type="ECO:0008006" key="5">
    <source>
        <dbReference type="Google" id="ProtNLM"/>
    </source>
</evidence>
<evidence type="ECO:0000313" key="4">
    <source>
        <dbReference type="Proteomes" id="UP001384579"/>
    </source>
</evidence>
<feature type="chain" id="PRO_5046827726" description="SPOR domain-containing protein" evidence="2">
    <location>
        <begin position="25"/>
        <end position="273"/>
    </location>
</feature>
<dbReference type="Proteomes" id="UP001384579">
    <property type="component" value="Unassembled WGS sequence"/>
</dbReference>
<feature type="signal peptide" evidence="2">
    <location>
        <begin position="1"/>
        <end position="24"/>
    </location>
</feature>
<dbReference type="RefSeq" id="WP_340541260.1">
    <property type="nucleotide sequence ID" value="NZ_JBBLXS010000037.1"/>
</dbReference>
<feature type="region of interest" description="Disordered" evidence="1">
    <location>
        <begin position="141"/>
        <end position="193"/>
    </location>
</feature>
<proteinExistence type="predicted"/>
<reference evidence="3 4" key="1">
    <citation type="journal article" date="2020" name="Harmful Algae">
        <title>Molecular and morphological characterization of a novel dihydroanatoxin-a producing Microcoleus species (cyanobacteria) from the Russian River, California, USA.</title>
        <authorList>
            <person name="Conklin K.Y."/>
            <person name="Stancheva R."/>
            <person name="Otten T.G."/>
            <person name="Fadness R."/>
            <person name="Boyer G.L."/>
            <person name="Read B."/>
            <person name="Zhang X."/>
            <person name="Sheath R.G."/>
        </authorList>
    </citation>
    <scope>NUCLEOTIDE SEQUENCE [LARGE SCALE GENOMIC DNA]</scope>
    <source>
        <strain evidence="3 4">PTRS2</strain>
    </source>
</reference>
<feature type="compositionally biased region" description="Polar residues" evidence="1">
    <location>
        <begin position="142"/>
        <end position="182"/>
    </location>
</feature>
<name>A0ABU8YII6_9CYAN</name>
<keyword evidence="2" id="KW-0732">Signal</keyword>
<dbReference type="Gene3D" id="2.60.120.380">
    <property type="match status" value="1"/>
</dbReference>
<evidence type="ECO:0000256" key="1">
    <source>
        <dbReference type="SAM" id="MobiDB-lite"/>
    </source>
</evidence>
<evidence type="ECO:0000256" key="2">
    <source>
        <dbReference type="SAM" id="SignalP"/>
    </source>
</evidence>